<dbReference type="Proteomes" id="UP000886861">
    <property type="component" value="Unassembled WGS sequence"/>
</dbReference>
<dbReference type="PANTHER" id="PTHR33169:SF14">
    <property type="entry name" value="TRANSCRIPTIONAL REGULATOR RV3488"/>
    <property type="match status" value="1"/>
</dbReference>
<feature type="transmembrane region" description="Helical" evidence="2">
    <location>
        <begin position="560"/>
        <end position="583"/>
    </location>
</feature>
<dbReference type="AlphaFoldDB" id="A0A9D1NEN7"/>
<dbReference type="InterPro" id="IPR036388">
    <property type="entry name" value="WH-like_DNA-bd_sf"/>
</dbReference>
<feature type="region of interest" description="Disordered" evidence="1">
    <location>
        <begin position="357"/>
        <end position="389"/>
    </location>
</feature>
<keyword evidence="2" id="KW-0472">Membrane</keyword>
<proteinExistence type="predicted"/>
<evidence type="ECO:0000313" key="5">
    <source>
        <dbReference type="Proteomes" id="UP000886861"/>
    </source>
</evidence>
<dbReference type="Pfam" id="PF03551">
    <property type="entry name" value="PadR"/>
    <property type="match status" value="1"/>
</dbReference>
<feature type="domain" description="Transcription regulator PadR N-terminal" evidence="3">
    <location>
        <begin position="15"/>
        <end position="88"/>
    </location>
</feature>
<evidence type="ECO:0000256" key="1">
    <source>
        <dbReference type="SAM" id="MobiDB-lite"/>
    </source>
</evidence>
<protein>
    <submittedName>
        <fullName evidence="4">Helix-turn-helix transcriptional regulator</fullName>
    </submittedName>
</protein>
<feature type="transmembrane region" description="Helical" evidence="2">
    <location>
        <begin position="494"/>
        <end position="515"/>
    </location>
</feature>
<evidence type="ECO:0000313" key="4">
    <source>
        <dbReference type="EMBL" id="HIV01665.1"/>
    </source>
</evidence>
<comment type="caution">
    <text evidence="4">The sequence shown here is derived from an EMBL/GenBank/DDBJ whole genome shotgun (WGS) entry which is preliminary data.</text>
</comment>
<feature type="transmembrane region" description="Helical" evidence="2">
    <location>
        <begin position="589"/>
        <end position="611"/>
    </location>
</feature>
<gene>
    <name evidence="4" type="ORF">IAA62_03845</name>
</gene>
<dbReference type="SUPFAM" id="SSF46785">
    <property type="entry name" value="Winged helix' DNA-binding domain"/>
    <property type="match status" value="1"/>
</dbReference>
<dbReference type="Gene3D" id="1.10.10.10">
    <property type="entry name" value="Winged helix-like DNA-binding domain superfamily/Winged helix DNA-binding domain"/>
    <property type="match status" value="1"/>
</dbReference>
<evidence type="ECO:0000259" key="3">
    <source>
        <dbReference type="Pfam" id="PF03551"/>
    </source>
</evidence>
<keyword evidence="2" id="KW-1133">Transmembrane helix</keyword>
<reference evidence="4" key="1">
    <citation type="submission" date="2020-10" db="EMBL/GenBank/DDBJ databases">
        <authorList>
            <person name="Gilroy R."/>
        </authorList>
    </citation>
    <scope>NUCLEOTIDE SEQUENCE</scope>
    <source>
        <strain evidence="4">CHK186-9395</strain>
    </source>
</reference>
<dbReference type="InterPro" id="IPR036390">
    <property type="entry name" value="WH_DNA-bd_sf"/>
</dbReference>
<feature type="compositionally biased region" description="Basic and acidic residues" evidence="1">
    <location>
        <begin position="357"/>
        <end position="381"/>
    </location>
</feature>
<organism evidence="4 5">
    <name type="scientific">Candidatus Caccopulliclostridium gallistercoris</name>
    <dbReference type="NCBI Taxonomy" id="2840719"/>
    <lineage>
        <taxon>Bacteria</taxon>
        <taxon>Bacillati</taxon>
        <taxon>Bacillota</taxon>
        <taxon>Clostridia</taxon>
        <taxon>Candidatus Caccopulliclostridium</taxon>
    </lineage>
</organism>
<dbReference type="PANTHER" id="PTHR33169">
    <property type="entry name" value="PADR-FAMILY TRANSCRIPTIONAL REGULATOR"/>
    <property type="match status" value="1"/>
</dbReference>
<evidence type="ECO:0000256" key="2">
    <source>
        <dbReference type="SAM" id="Phobius"/>
    </source>
</evidence>
<reference evidence="4" key="2">
    <citation type="journal article" date="2021" name="PeerJ">
        <title>Extensive microbial diversity within the chicken gut microbiome revealed by metagenomics and culture.</title>
        <authorList>
            <person name="Gilroy R."/>
            <person name="Ravi A."/>
            <person name="Getino M."/>
            <person name="Pursley I."/>
            <person name="Horton D.L."/>
            <person name="Alikhan N.F."/>
            <person name="Baker D."/>
            <person name="Gharbi K."/>
            <person name="Hall N."/>
            <person name="Watson M."/>
            <person name="Adriaenssens E.M."/>
            <person name="Foster-Nyarko E."/>
            <person name="Jarju S."/>
            <person name="Secka A."/>
            <person name="Antonio M."/>
            <person name="Oren A."/>
            <person name="Chaudhuri R.R."/>
            <person name="La Ragione R."/>
            <person name="Hildebrand F."/>
            <person name="Pallen M.J."/>
        </authorList>
    </citation>
    <scope>NUCLEOTIDE SEQUENCE</scope>
    <source>
        <strain evidence="4">CHK186-9395</strain>
    </source>
</reference>
<feature type="transmembrane region" description="Helical" evidence="2">
    <location>
        <begin position="521"/>
        <end position="540"/>
    </location>
</feature>
<keyword evidence="2" id="KW-0812">Transmembrane</keyword>
<accession>A0A9D1NEN7</accession>
<dbReference type="InterPro" id="IPR052509">
    <property type="entry name" value="Metal_resp_DNA-bind_regulator"/>
</dbReference>
<dbReference type="EMBL" id="DVOJ01000014">
    <property type="protein sequence ID" value="HIV01665.1"/>
    <property type="molecule type" value="Genomic_DNA"/>
</dbReference>
<sequence length="619" mass="71616">MEIKEIPRGQLSTIILSTLLDGDKYGYEIIKDIETKSGGKIKIKQPSLYSSLTRMENQKLISSYWRDSDIGGKRHYYRLTDFGRKQTEQWQNDFINSNSAVSNLLKDGENGEKFEIKEDKVEENNEPKFLQQENLFSQINKDNKKQEEQNSSKNPLLPDQLDIFELANKKLEEERKKNEKYELQEEFVPPPEKHYNVYQELNALRKQNEVSSFAENIKEDYNDNDFEEEIEDAPFNKSFAESLKSSESEPILSQNLVSTKQEETYNIAENVENVISEEQNTYTENQSTNEFINENTSNVLQSNEPDLVSEPVEEQEAYTYMNTGNETLVEDKTDYTYNQNTNETNVYSNIATTTTVKTEDKEPLSQEKKDYTYSKQEKDEGIFITETPDPDSLPKVKKIEPARFTIVGESPLFKFSTVENKYNELVEDLYKKGFNDKSSEGYLSYSALEEHYKKNGLKFYPYKSKEISSQNEQHVKKVNNEFAPINKINFYKSVIYLALILVETWLTYTILSVSGANPQHLFIYIVVTVLAFCPAIYSGIMFYKNPDKQLPKEAQEIKQFFINLAIAVLGILLVFSFNVLFGFNGGNFSGYSTTLILPSVLLLNVPISYYISKELIKRF</sequence>
<dbReference type="InterPro" id="IPR005149">
    <property type="entry name" value="Tscrpt_reg_PadR_N"/>
</dbReference>
<name>A0A9D1NEN7_9FIRM</name>